<reference evidence="13" key="1">
    <citation type="submission" date="2018-05" db="EMBL/GenBank/DDBJ databases">
        <title>Draft genome of Mucuna pruriens seed.</title>
        <authorList>
            <person name="Nnadi N.E."/>
            <person name="Vos R."/>
            <person name="Hasami M.H."/>
            <person name="Devisetty U.K."/>
            <person name="Aguiy J.C."/>
        </authorList>
    </citation>
    <scope>NUCLEOTIDE SEQUENCE [LARGE SCALE GENOMIC DNA]</scope>
    <source>
        <strain evidence="13">JCA_2017</strain>
    </source>
</reference>
<dbReference type="SUPFAM" id="SSF51126">
    <property type="entry name" value="Pectin lyase-like"/>
    <property type="match status" value="1"/>
</dbReference>
<dbReference type="PANTHER" id="PTHR31683:SF184">
    <property type="entry name" value="PECTATE LYASE"/>
    <property type="match status" value="1"/>
</dbReference>
<evidence type="ECO:0000256" key="6">
    <source>
        <dbReference type="ARBA" id="ARBA00022512"/>
    </source>
</evidence>
<protein>
    <recommendedName>
        <fullName evidence="5 11">Pectate lyase</fullName>
        <ecNumber evidence="5 11">4.2.2.2</ecNumber>
    </recommendedName>
</protein>
<evidence type="ECO:0000256" key="2">
    <source>
        <dbReference type="ARBA" id="ARBA00004191"/>
    </source>
</evidence>
<evidence type="ECO:0000313" key="14">
    <source>
        <dbReference type="Proteomes" id="UP000257109"/>
    </source>
</evidence>
<dbReference type="STRING" id="157652.A0A371HT24"/>
<evidence type="ECO:0000256" key="3">
    <source>
        <dbReference type="ARBA" id="ARBA00005220"/>
    </source>
</evidence>
<comment type="pathway">
    <text evidence="3 11">Glycan metabolism; pectin degradation; 2-dehydro-3-deoxy-D-gluconate from pectin: step 2/5.</text>
</comment>
<sequence length="181" mass="20263">MGQIYPKQFDVAYTTFVWSPTTLTMTWPIPSRELSVLPLSNKAHYGLYSSATLSWGRSFFSSNKTIDGRGVNVQIKNDDGLTMQYMNNVNIHGICIKKIMPKDDGMIRDSYNHFGLRTRSDGDAISLFGASNIWIDHVSLSNFIDGLIDVIKGSIAVTISNCHMTKHNDVIIAKVFKEVII</sequence>
<dbReference type="Proteomes" id="UP000257109">
    <property type="component" value="Unassembled WGS sequence"/>
</dbReference>
<keyword evidence="10 11" id="KW-0456">Lyase</keyword>
<proteinExistence type="inferred from homology"/>
<dbReference type="OrthoDB" id="1637350at2759"/>
<dbReference type="InterPro" id="IPR018082">
    <property type="entry name" value="AmbAllergen"/>
</dbReference>
<organism evidence="13 14">
    <name type="scientific">Mucuna pruriens</name>
    <name type="common">Velvet bean</name>
    <name type="synonym">Dolichos pruriens</name>
    <dbReference type="NCBI Taxonomy" id="157652"/>
    <lineage>
        <taxon>Eukaryota</taxon>
        <taxon>Viridiplantae</taxon>
        <taxon>Streptophyta</taxon>
        <taxon>Embryophyta</taxon>
        <taxon>Tracheophyta</taxon>
        <taxon>Spermatophyta</taxon>
        <taxon>Magnoliopsida</taxon>
        <taxon>eudicotyledons</taxon>
        <taxon>Gunneridae</taxon>
        <taxon>Pentapetalae</taxon>
        <taxon>rosids</taxon>
        <taxon>fabids</taxon>
        <taxon>Fabales</taxon>
        <taxon>Fabaceae</taxon>
        <taxon>Papilionoideae</taxon>
        <taxon>50 kb inversion clade</taxon>
        <taxon>NPAAA clade</taxon>
        <taxon>indigoferoid/millettioid clade</taxon>
        <taxon>Phaseoleae</taxon>
        <taxon>Mucuna</taxon>
    </lineage>
</organism>
<feature type="non-terminal residue" evidence="13">
    <location>
        <position position="1"/>
    </location>
</feature>
<comment type="subcellular location">
    <subcellularLocation>
        <location evidence="2">Secreted</location>
        <location evidence="2">Cell wall</location>
    </subcellularLocation>
</comment>
<dbReference type="AlphaFoldDB" id="A0A371HT24"/>
<evidence type="ECO:0000256" key="11">
    <source>
        <dbReference type="RuleBase" id="RU361123"/>
    </source>
</evidence>
<keyword evidence="7 11" id="KW-0479">Metal-binding</keyword>
<comment type="cofactor">
    <cofactor evidence="11">
        <name>Ca(2+)</name>
        <dbReference type="ChEBI" id="CHEBI:29108"/>
    </cofactor>
    <text evidence="11">Binds 1 Ca(2+) ion. Required for its activity.</text>
</comment>
<dbReference type="GO" id="GO:0030570">
    <property type="term" value="F:pectate lyase activity"/>
    <property type="evidence" value="ECO:0007669"/>
    <property type="project" value="UniProtKB-EC"/>
</dbReference>
<dbReference type="EC" id="4.2.2.2" evidence="5 11"/>
<comment type="similarity">
    <text evidence="4 11">Belongs to the polysaccharide lyase 1 family.</text>
</comment>
<accession>A0A371HT24</accession>
<dbReference type="GO" id="GO:0046872">
    <property type="term" value="F:metal ion binding"/>
    <property type="evidence" value="ECO:0007669"/>
    <property type="project" value="UniProtKB-KW"/>
</dbReference>
<dbReference type="PANTHER" id="PTHR31683">
    <property type="entry name" value="PECTATE LYASE 18-RELATED"/>
    <property type="match status" value="1"/>
</dbReference>
<keyword evidence="6" id="KW-0964">Secreted</keyword>
<dbReference type="GO" id="GO:0045490">
    <property type="term" value="P:pectin catabolic process"/>
    <property type="evidence" value="ECO:0007669"/>
    <property type="project" value="UniProtKB-UniPathway"/>
</dbReference>
<dbReference type="InterPro" id="IPR012334">
    <property type="entry name" value="Pectin_lyas_fold"/>
</dbReference>
<dbReference type="UniPathway" id="UPA00545">
    <property type="reaction ID" value="UER00824"/>
</dbReference>
<dbReference type="InterPro" id="IPR045032">
    <property type="entry name" value="PEL"/>
</dbReference>
<dbReference type="SMART" id="SM00656">
    <property type="entry name" value="Amb_all"/>
    <property type="match status" value="1"/>
</dbReference>
<dbReference type="InterPro" id="IPR011050">
    <property type="entry name" value="Pectin_lyase_fold/virulence"/>
</dbReference>
<feature type="domain" description="Pectate lyase" evidence="12">
    <location>
        <begin position="49"/>
        <end position="181"/>
    </location>
</feature>
<evidence type="ECO:0000256" key="8">
    <source>
        <dbReference type="ARBA" id="ARBA00022729"/>
    </source>
</evidence>
<evidence type="ECO:0000256" key="9">
    <source>
        <dbReference type="ARBA" id="ARBA00022837"/>
    </source>
</evidence>
<evidence type="ECO:0000259" key="12">
    <source>
        <dbReference type="SMART" id="SM00656"/>
    </source>
</evidence>
<evidence type="ECO:0000256" key="5">
    <source>
        <dbReference type="ARBA" id="ARBA00012272"/>
    </source>
</evidence>
<keyword evidence="8" id="KW-0732">Signal</keyword>
<evidence type="ECO:0000256" key="4">
    <source>
        <dbReference type="ARBA" id="ARBA00010980"/>
    </source>
</evidence>
<comment type="caution">
    <text evidence="13">The sequence shown here is derived from an EMBL/GenBank/DDBJ whole genome shotgun (WGS) entry which is preliminary data.</text>
</comment>
<dbReference type="InterPro" id="IPR002022">
    <property type="entry name" value="Pec_lyase"/>
</dbReference>
<keyword evidence="6" id="KW-0134">Cell wall</keyword>
<dbReference type="EMBL" id="QJKJ01001780">
    <property type="protein sequence ID" value="RDY05938.1"/>
    <property type="molecule type" value="Genomic_DNA"/>
</dbReference>
<name>A0A371HT24_MUCPR</name>
<evidence type="ECO:0000313" key="13">
    <source>
        <dbReference type="EMBL" id="RDY05938.1"/>
    </source>
</evidence>
<dbReference type="Gene3D" id="2.160.20.10">
    <property type="entry name" value="Single-stranded right-handed beta-helix, Pectin lyase-like"/>
    <property type="match status" value="1"/>
</dbReference>
<evidence type="ECO:0000256" key="10">
    <source>
        <dbReference type="ARBA" id="ARBA00023239"/>
    </source>
</evidence>
<evidence type="ECO:0000256" key="1">
    <source>
        <dbReference type="ARBA" id="ARBA00000695"/>
    </source>
</evidence>
<comment type="catalytic activity">
    <reaction evidence="1 11">
        <text>Eliminative cleavage of (1-&gt;4)-alpha-D-galacturonan to give oligosaccharides with 4-deoxy-alpha-D-galact-4-enuronosyl groups at their non-reducing ends.</text>
        <dbReference type="EC" id="4.2.2.2"/>
    </reaction>
</comment>
<keyword evidence="9 11" id="KW-0106">Calcium</keyword>
<evidence type="ECO:0000256" key="7">
    <source>
        <dbReference type="ARBA" id="ARBA00022723"/>
    </source>
</evidence>
<dbReference type="PRINTS" id="PR00807">
    <property type="entry name" value="AMBALLERGEN"/>
</dbReference>
<keyword evidence="14" id="KW-1185">Reference proteome</keyword>
<gene>
    <name evidence="13" type="primary">AT59</name>
    <name evidence="13" type="ORF">CR513_10157</name>
</gene>